<evidence type="ECO:0000313" key="1">
    <source>
        <dbReference type="EMBL" id="KAH6934908.1"/>
    </source>
</evidence>
<reference evidence="1" key="1">
    <citation type="submission" date="2020-05" db="EMBL/GenBank/DDBJ databases">
        <title>Large-scale comparative analyses of tick genomes elucidate their genetic diversity and vector capacities.</title>
        <authorList>
            <person name="Jia N."/>
            <person name="Wang J."/>
            <person name="Shi W."/>
            <person name="Du L."/>
            <person name="Sun Y."/>
            <person name="Zhan W."/>
            <person name="Jiang J."/>
            <person name="Wang Q."/>
            <person name="Zhang B."/>
            <person name="Ji P."/>
            <person name="Sakyi L.B."/>
            <person name="Cui X."/>
            <person name="Yuan T."/>
            <person name="Jiang B."/>
            <person name="Yang W."/>
            <person name="Lam T.T.-Y."/>
            <person name="Chang Q."/>
            <person name="Ding S."/>
            <person name="Wang X."/>
            <person name="Zhu J."/>
            <person name="Ruan X."/>
            <person name="Zhao L."/>
            <person name="Wei J."/>
            <person name="Que T."/>
            <person name="Du C."/>
            <person name="Cheng J."/>
            <person name="Dai P."/>
            <person name="Han X."/>
            <person name="Huang E."/>
            <person name="Gao Y."/>
            <person name="Liu J."/>
            <person name="Shao H."/>
            <person name="Ye R."/>
            <person name="Li L."/>
            <person name="Wei W."/>
            <person name="Wang X."/>
            <person name="Wang C."/>
            <person name="Yang T."/>
            <person name="Huo Q."/>
            <person name="Li W."/>
            <person name="Guo W."/>
            <person name="Chen H."/>
            <person name="Zhou L."/>
            <person name="Ni X."/>
            <person name="Tian J."/>
            <person name="Zhou Y."/>
            <person name="Sheng Y."/>
            <person name="Liu T."/>
            <person name="Pan Y."/>
            <person name="Xia L."/>
            <person name="Li J."/>
            <person name="Zhao F."/>
            <person name="Cao W."/>
        </authorList>
    </citation>
    <scope>NUCLEOTIDE SEQUENCE</scope>
    <source>
        <strain evidence="1">Hyas-2018</strain>
    </source>
</reference>
<dbReference type="Proteomes" id="UP000821845">
    <property type="component" value="Chromosome 3"/>
</dbReference>
<comment type="caution">
    <text evidence="1">The sequence shown here is derived from an EMBL/GenBank/DDBJ whole genome shotgun (WGS) entry which is preliminary data.</text>
</comment>
<protein>
    <submittedName>
        <fullName evidence="1">Uncharacterized protein</fullName>
    </submittedName>
</protein>
<sequence>MNGSLVGPKKTAICRYFATGGTCFYGSECQFLHGPSTTPCLNTDLGIRDSQLSLMVRTPEGETSDGAASYLCVVSTAGRLRDRVKSALRNAQASPHCTTTAGREQLHVTTTDRSKSPHSW</sequence>
<evidence type="ECO:0000313" key="2">
    <source>
        <dbReference type="Proteomes" id="UP000821845"/>
    </source>
</evidence>
<organism evidence="1 2">
    <name type="scientific">Hyalomma asiaticum</name>
    <name type="common">Tick</name>
    <dbReference type="NCBI Taxonomy" id="266040"/>
    <lineage>
        <taxon>Eukaryota</taxon>
        <taxon>Metazoa</taxon>
        <taxon>Ecdysozoa</taxon>
        <taxon>Arthropoda</taxon>
        <taxon>Chelicerata</taxon>
        <taxon>Arachnida</taxon>
        <taxon>Acari</taxon>
        <taxon>Parasitiformes</taxon>
        <taxon>Ixodida</taxon>
        <taxon>Ixodoidea</taxon>
        <taxon>Ixodidae</taxon>
        <taxon>Hyalomminae</taxon>
        <taxon>Hyalomma</taxon>
    </lineage>
</organism>
<keyword evidence="2" id="KW-1185">Reference proteome</keyword>
<name>A0ACB7SMA6_HYAAI</name>
<proteinExistence type="predicted"/>
<gene>
    <name evidence="1" type="ORF">HPB50_001829</name>
</gene>
<accession>A0ACB7SMA6</accession>
<dbReference type="EMBL" id="CM023483">
    <property type="protein sequence ID" value="KAH6934908.1"/>
    <property type="molecule type" value="Genomic_DNA"/>
</dbReference>